<sequence length="114" mass="13258">MSRTDSGGKRKEGVGGKDASNELPHRHREGNMKRIRRRCENPASPTIGEKEHDREERRAGRRGRERRVGSKEGEEGKEEEEKEAEDERRTRGEREENERRESRSCDGPYAVKLD</sequence>
<accession>A0A388JS00</accession>
<feature type="compositionally biased region" description="Basic and acidic residues" evidence="1">
    <location>
        <begin position="48"/>
        <end position="58"/>
    </location>
</feature>
<dbReference type="AlphaFoldDB" id="A0A388JS00"/>
<feature type="compositionally biased region" description="Basic and acidic residues" evidence="1">
    <location>
        <begin position="1"/>
        <end position="32"/>
    </location>
</feature>
<evidence type="ECO:0000256" key="1">
    <source>
        <dbReference type="SAM" id="MobiDB-lite"/>
    </source>
</evidence>
<feature type="compositionally biased region" description="Basic and acidic residues" evidence="1">
    <location>
        <begin position="85"/>
        <end position="104"/>
    </location>
</feature>
<keyword evidence="3" id="KW-1185">Reference proteome</keyword>
<dbReference type="EMBL" id="BFEA01000012">
    <property type="protein sequence ID" value="GBG60550.1"/>
    <property type="molecule type" value="Genomic_DNA"/>
</dbReference>
<name>A0A388JS00_CHABU</name>
<evidence type="ECO:0000313" key="2">
    <source>
        <dbReference type="EMBL" id="GBG60550.1"/>
    </source>
</evidence>
<dbReference type="Gramene" id="GBG60550">
    <property type="protein sequence ID" value="GBG60550"/>
    <property type="gene ID" value="CBR_g8573"/>
</dbReference>
<gene>
    <name evidence="2" type="ORF">CBR_g8573</name>
</gene>
<feature type="region of interest" description="Disordered" evidence="1">
    <location>
        <begin position="1"/>
        <end position="114"/>
    </location>
</feature>
<feature type="compositionally biased region" description="Acidic residues" evidence="1">
    <location>
        <begin position="75"/>
        <end position="84"/>
    </location>
</feature>
<reference evidence="2 3" key="1">
    <citation type="journal article" date="2018" name="Cell">
        <title>The Chara Genome: Secondary Complexity and Implications for Plant Terrestrialization.</title>
        <authorList>
            <person name="Nishiyama T."/>
            <person name="Sakayama H."/>
            <person name="Vries J.D."/>
            <person name="Buschmann H."/>
            <person name="Saint-Marcoux D."/>
            <person name="Ullrich K.K."/>
            <person name="Haas F.B."/>
            <person name="Vanderstraeten L."/>
            <person name="Becker D."/>
            <person name="Lang D."/>
            <person name="Vosolsobe S."/>
            <person name="Rombauts S."/>
            <person name="Wilhelmsson P.K.I."/>
            <person name="Janitza P."/>
            <person name="Kern R."/>
            <person name="Heyl A."/>
            <person name="Rumpler F."/>
            <person name="Villalobos L.I.A.C."/>
            <person name="Clay J.M."/>
            <person name="Skokan R."/>
            <person name="Toyoda A."/>
            <person name="Suzuki Y."/>
            <person name="Kagoshima H."/>
            <person name="Schijlen E."/>
            <person name="Tajeshwar N."/>
            <person name="Catarino B."/>
            <person name="Hetherington A.J."/>
            <person name="Saltykova A."/>
            <person name="Bonnot C."/>
            <person name="Breuninger H."/>
            <person name="Symeonidi A."/>
            <person name="Radhakrishnan G.V."/>
            <person name="Van Nieuwerburgh F."/>
            <person name="Deforce D."/>
            <person name="Chang C."/>
            <person name="Karol K.G."/>
            <person name="Hedrich R."/>
            <person name="Ulvskov P."/>
            <person name="Glockner G."/>
            <person name="Delwiche C.F."/>
            <person name="Petrasek J."/>
            <person name="Van de Peer Y."/>
            <person name="Friml J."/>
            <person name="Beilby M."/>
            <person name="Dolan L."/>
            <person name="Kohara Y."/>
            <person name="Sugano S."/>
            <person name="Fujiyama A."/>
            <person name="Delaux P.-M."/>
            <person name="Quint M."/>
            <person name="TheiBen G."/>
            <person name="Hagemann M."/>
            <person name="Harholt J."/>
            <person name="Dunand C."/>
            <person name="Zachgo S."/>
            <person name="Langdale J."/>
            <person name="Maumus F."/>
            <person name="Straeten D.V.D."/>
            <person name="Gould S.B."/>
            <person name="Rensing S.A."/>
        </authorList>
    </citation>
    <scope>NUCLEOTIDE SEQUENCE [LARGE SCALE GENOMIC DNA]</scope>
    <source>
        <strain evidence="2 3">S276</strain>
    </source>
</reference>
<evidence type="ECO:0000313" key="3">
    <source>
        <dbReference type="Proteomes" id="UP000265515"/>
    </source>
</evidence>
<proteinExistence type="predicted"/>
<comment type="caution">
    <text evidence="2">The sequence shown here is derived from an EMBL/GenBank/DDBJ whole genome shotgun (WGS) entry which is preliminary data.</text>
</comment>
<protein>
    <submittedName>
        <fullName evidence="2">Uncharacterized protein</fullName>
    </submittedName>
</protein>
<dbReference type="Proteomes" id="UP000265515">
    <property type="component" value="Unassembled WGS sequence"/>
</dbReference>
<organism evidence="2 3">
    <name type="scientific">Chara braunii</name>
    <name type="common">Braun's stonewort</name>
    <dbReference type="NCBI Taxonomy" id="69332"/>
    <lineage>
        <taxon>Eukaryota</taxon>
        <taxon>Viridiplantae</taxon>
        <taxon>Streptophyta</taxon>
        <taxon>Charophyceae</taxon>
        <taxon>Charales</taxon>
        <taxon>Characeae</taxon>
        <taxon>Chara</taxon>
    </lineage>
</organism>